<evidence type="ECO:0000256" key="1">
    <source>
        <dbReference type="SAM" id="Phobius"/>
    </source>
</evidence>
<dbReference type="EMBL" id="JANIBK010000012">
    <property type="protein sequence ID" value="MCQ8127609.1"/>
    <property type="molecule type" value="Genomic_DNA"/>
</dbReference>
<feature type="signal peptide" evidence="2">
    <location>
        <begin position="1"/>
        <end position="27"/>
    </location>
</feature>
<keyword evidence="1" id="KW-0812">Transmembrane</keyword>
<name>A0ABT1U2G5_9GAMM</name>
<dbReference type="Proteomes" id="UP001524586">
    <property type="component" value="Unassembled WGS sequence"/>
</dbReference>
<proteinExistence type="predicted"/>
<feature type="chain" id="PRO_5046349503" evidence="2">
    <location>
        <begin position="28"/>
        <end position="315"/>
    </location>
</feature>
<evidence type="ECO:0000256" key="2">
    <source>
        <dbReference type="SAM" id="SignalP"/>
    </source>
</evidence>
<evidence type="ECO:0000313" key="3">
    <source>
        <dbReference type="EMBL" id="MCQ8127609.1"/>
    </source>
</evidence>
<organism evidence="3 4">
    <name type="scientific">Methylomonas rivi</name>
    <dbReference type="NCBI Taxonomy" id="2952226"/>
    <lineage>
        <taxon>Bacteria</taxon>
        <taxon>Pseudomonadati</taxon>
        <taxon>Pseudomonadota</taxon>
        <taxon>Gammaproteobacteria</taxon>
        <taxon>Methylococcales</taxon>
        <taxon>Methylococcaceae</taxon>
        <taxon>Methylomonas</taxon>
    </lineage>
</organism>
<dbReference type="RefSeq" id="WP_256613941.1">
    <property type="nucleotide sequence ID" value="NZ_JANIBK010000012.1"/>
</dbReference>
<reference evidence="3 4" key="1">
    <citation type="submission" date="2022-07" db="EMBL/GenBank/DDBJ databases">
        <title>Methylomonas rivi sp. nov., Methylomonas rosea sp. nov., Methylomonas aureus sp. nov. and Methylomonas subterranea sp. nov., four novel methanotrophs isolated from a freshwater creek and the deep terrestrial subsurface.</title>
        <authorList>
            <person name="Abin C."/>
            <person name="Sankaranarayanan K."/>
            <person name="Garner C."/>
            <person name="Sindelar R."/>
            <person name="Kotary K."/>
            <person name="Garner R."/>
            <person name="Barclay S."/>
            <person name="Lawson P."/>
            <person name="Krumholz L."/>
        </authorList>
    </citation>
    <scope>NUCLEOTIDE SEQUENCE [LARGE SCALE GENOMIC DNA]</scope>
    <source>
        <strain evidence="3 4">WSC-6</strain>
    </source>
</reference>
<gene>
    <name evidence="3" type="ORF">NP596_03975</name>
</gene>
<keyword evidence="1" id="KW-0472">Membrane</keyword>
<keyword evidence="1" id="KW-1133">Transmembrane helix</keyword>
<accession>A0ABT1U2G5</accession>
<evidence type="ECO:0000313" key="4">
    <source>
        <dbReference type="Proteomes" id="UP001524586"/>
    </source>
</evidence>
<keyword evidence="4" id="KW-1185">Reference proteome</keyword>
<feature type="transmembrane region" description="Helical" evidence="1">
    <location>
        <begin position="290"/>
        <end position="308"/>
    </location>
</feature>
<protein>
    <submittedName>
        <fullName evidence="3">Uncharacterized protein</fullName>
    </submittedName>
</protein>
<sequence length="315" mass="34476">MKLLTPIRLAVSFVLFSGGTIFQPVFAVATPAAQDTLRLHTGLPKKDSDALFSYTLEWRLDDEELYRVTGMSFLNAQKIDSDASPGRISKKLVTAVKDGMIQLDPHWRGVTVTQPGDEPELVVSNKAGYSLTSAVFRDYSNQALGFDLQGKSFNAAGVGIGIDLVYAADVDYLDGFTARKALTASQGDIEILIDKQDPIRIKTDGKTTGELEAAIANQLMQAQLAEASLVPHIINKDKRNNKPFDGSEVQLANLAAESLRIEVNDPSLGVLVKFKFKDENHSVKVAEPRFMMAALAGLSIIAVLFFWYRNKKQPG</sequence>
<keyword evidence="2" id="KW-0732">Signal</keyword>
<comment type="caution">
    <text evidence="3">The sequence shown here is derived from an EMBL/GenBank/DDBJ whole genome shotgun (WGS) entry which is preliminary data.</text>
</comment>